<feature type="compositionally biased region" description="Basic residues" evidence="1">
    <location>
        <begin position="94"/>
        <end position="106"/>
    </location>
</feature>
<dbReference type="OrthoDB" id="8951118at2759"/>
<proteinExistence type="predicted"/>
<organism evidence="2 3">
    <name type="scientific">Sparus aurata</name>
    <name type="common">Gilthead sea bream</name>
    <dbReference type="NCBI Taxonomy" id="8175"/>
    <lineage>
        <taxon>Eukaryota</taxon>
        <taxon>Metazoa</taxon>
        <taxon>Chordata</taxon>
        <taxon>Craniata</taxon>
        <taxon>Vertebrata</taxon>
        <taxon>Euteleostomi</taxon>
        <taxon>Actinopterygii</taxon>
        <taxon>Neopterygii</taxon>
        <taxon>Teleostei</taxon>
        <taxon>Neoteleostei</taxon>
        <taxon>Acanthomorphata</taxon>
        <taxon>Eupercaria</taxon>
        <taxon>Spariformes</taxon>
        <taxon>Sparidae</taxon>
        <taxon>Sparus</taxon>
    </lineage>
</organism>
<feature type="region of interest" description="Disordered" evidence="1">
    <location>
        <begin position="818"/>
        <end position="885"/>
    </location>
</feature>
<feature type="compositionally biased region" description="Low complexity" evidence="1">
    <location>
        <begin position="865"/>
        <end position="885"/>
    </location>
</feature>
<sequence>MSTDRPKRNIIKKKYDISDGMPWCEERLVRKVLFLSLREFRDTHRTTHKHSHIHTRTHNCTSKKTLLHAPRKKQTLSNTHSQKNTCTRQSVHTLQHKAHHRTRTQKNTHSTQSMHISKHLRPQEHNKGQKTNLSQDSNTPKKKCMTHTLQNMQTQSKMCTEKMTHTEQHSHLEENAHMFQKNSVSTRTLRSHKTKTSLSLLNSKYIRSGNRSQRTQQKHSVKNTCTPDNTKTLLSTAAPARTLRSHTPSSLRDSVVNGIGRCQSLLSARPSWSWALQTRTTKHRRPASIHRDKDDPANKRPRLQAQRKFAQSPPSSPGPPVLMTSALSNHDNNLAVVTCLTRRRPKTEDFLSFLCLRGSAALPSNVAFLARGQAKEKAIEHLTSCHNTNHRTVAEVQQDSRSLKGSGGSAAVSSFCPLTARAQRRRERERKEEEQQRRRREGLEEDRREQPERHLLRPRQLSLQVRKTNKVTMVTGFSEQRTSYVKSVPHLKPSTVVGRRRSPRPSTNHSRTCKPRGYSQSRSLHSNQDLPRNQHLPLDHRTVSNYYRNPKTSSNIKNSGRHSCRTTAKTSLTNSLVIRQLSENPRVLRLSRRRRGLPPDTSPTPLNWASLDSNSSKKCRILKCSDRDVPLESDCHIGEIPQRQADCDRDVSTKYVSHMDEITGKHDQELGQDTYGHVEEMTLEGSISGGLQDEVNVGKLRSARVNGLESSQERVNFTNVITNYDLSPVSELICRHVREKRLQRNQSVSSIIPMPSTRTTDLRTLARAATARTTVTKAAINSVTSNHIPTESLASYSVKHTAKDTNKATVKDIDKCTSPARSCSIHSSNSAAKHSSKGTTEDLTEDSAPGSNYCRTSKGSAKGLTQTKTTSSIKTRTSPRIPTKR</sequence>
<keyword evidence="3" id="KW-1185">Reference proteome</keyword>
<feature type="compositionally biased region" description="Polar residues" evidence="1">
    <location>
        <begin position="129"/>
        <end position="138"/>
    </location>
</feature>
<dbReference type="RefSeq" id="XP_030250068.1">
    <property type="nucleotide sequence ID" value="XM_030394208.1"/>
</dbReference>
<feature type="compositionally biased region" description="Low complexity" evidence="1">
    <location>
        <begin position="824"/>
        <end position="833"/>
    </location>
</feature>
<evidence type="ECO:0000313" key="3">
    <source>
        <dbReference type="Proteomes" id="UP000472265"/>
    </source>
</evidence>
<feature type="region of interest" description="Disordered" evidence="1">
    <location>
        <begin position="209"/>
        <end position="231"/>
    </location>
</feature>
<reference evidence="2" key="1">
    <citation type="submission" date="2021-04" db="EMBL/GenBank/DDBJ databases">
        <authorList>
            <consortium name="Wellcome Sanger Institute Data Sharing"/>
        </authorList>
    </citation>
    <scope>NUCLEOTIDE SEQUENCE [LARGE SCALE GENOMIC DNA]</scope>
</reference>
<evidence type="ECO:0000256" key="1">
    <source>
        <dbReference type="SAM" id="MobiDB-lite"/>
    </source>
</evidence>
<feature type="region of interest" description="Disordered" evidence="1">
    <location>
        <begin position="66"/>
        <end position="142"/>
    </location>
</feature>
<dbReference type="InParanoid" id="A0A671XIQ6"/>
<feature type="region of interest" description="Disordered" evidence="1">
    <location>
        <begin position="278"/>
        <end position="321"/>
    </location>
</feature>
<dbReference type="OMA" id="TLRSHKT"/>
<feature type="compositionally biased region" description="Basic and acidic residues" evidence="1">
    <location>
        <begin position="429"/>
        <end position="455"/>
    </location>
</feature>
<evidence type="ECO:0000313" key="2">
    <source>
        <dbReference type="Ensembl" id="ENSSAUP00010050978.1"/>
    </source>
</evidence>
<dbReference type="GeneID" id="115567524"/>
<name>A0A671XIQ6_SPAAU</name>
<dbReference type="AlphaFoldDB" id="A0A671XIQ6"/>
<feature type="compositionally biased region" description="Polar residues" evidence="1">
    <location>
        <begin position="222"/>
        <end position="231"/>
    </location>
</feature>
<feature type="region of interest" description="Disordered" evidence="1">
    <location>
        <begin position="485"/>
        <end position="564"/>
    </location>
</feature>
<reference evidence="2" key="2">
    <citation type="submission" date="2025-08" db="UniProtKB">
        <authorList>
            <consortium name="Ensembl"/>
        </authorList>
    </citation>
    <scope>IDENTIFICATION</scope>
</reference>
<dbReference type="GeneTree" id="ENSGT00980000198721"/>
<dbReference type="Ensembl" id="ENSSAUT00010053595.1">
    <property type="protein sequence ID" value="ENSSAUP00010050978.1"/>
    <property type="gene ID" value="ENSSAUG00010021166.1"/>
</dbReference>
<feature type="compositionally biased region" description="Polar residues" evidence="1">
    <location>
        <begin position="75"/>
        <end position="93"/>
    </location>
</feature>
<reference evidence="2" key="3">
    <citation type="submission" date="2025-09" db="UniProtKB">
        <authorList>
            <consortium name="Ensembl"/>
        </authorList>
    </citation>
    <scope>IDENTIFICATION</scope>
</reference>
<feature type="compositionally biased region" description="Polar residues" evidence="1">
    <location>
        <begin position="849"/>
        <end position="859"/>
    </location>
</feature>
<feature type="region of interest" description="Disordered" evidence="1">
    <location>
        <begin position="397"/>
        <end position="463"/>
    </location>
</feature>
<dbReference type="Proteomes" id="UP000472265">
    <property type="component" value="Chromosome 17"/>
</dbReference>
<gene>
    <name evidence="2" type="primary">LOC115567524</name>
</gene>
<feature type="compositionally biased region" description="Polar residues" evidence="1">
    <location>
        <begin position="518"/>
        <end position="531"/>
    </location>
</feature>
<feature type="compositionally biased region" description="Basic and acidic residues" evidence="1">
    <location>
        <begin position="289"/>
        <end position="298"/>
    </location>
</feature>
<feature type="compositionally biased region" description="Polar residues" evidence="1">
    <location>
        <begin position="543"/>
        <end position="558"/>
    </location>
</feature>
<accession>A0A671XIQ6</accession>
<protein>
    <submittedName>
        <fullName evidence="2">Uncharacterized LOC115567524</fullName>
    </submittedName>
</protein>